<dbReference type="PANTHER" id="PTHR43214:SF24">
    <property type="entry name" value="TRANSCRIPTIONAL REGULATORY PROTEIN NARL-RELATED"/>
    <property type="match status" value="1"/>
</dbReference>
<protein>
    <submittedName>
        <fullName evidence="9">DNA-binding response regulator</fullName>
    </submittedName>
</protein>
<evidence type="ECO:0000256" key="6">
    <source>
        <dbReference type="SAM" id="MobiDB-lite"/>
    </source>
</evidence>
<feature type="domain" description="HTH luxR-type" evidence="7">
    <location>
        <begin position="211"/>
        <end position="276"/>
    </location>
</feature>
<keyword evidence="2" id="KW-0805">Transcription regulation</keyword>
<dbReference type="InterPro" id="IPR001789">
    <property type="entry name" value="Sig_transdc_resp-reg_receiver"/>
</dbReference>
<feature type="domain" description="Response regulatory" evidence="8">
    <location>
        <begin position="18"/>
        <end position="133"/>
    </location>
</feature>
<dbReference type="Gene3D" id="1.10.10.10">
    <property type="entry name" value="Winged helix-like DNA-binding domain superfamily/Winged helix DNA-binding domain"/>
    <property type="match status" value="1"/>
</dbReference>
<name>A0ABQ4E708_9ACTN</name>
<dbReference type="Pfam" id="PF00196">
    <property type="entry name" value="GerE"/>
    <property type="match status" value="1"/>
</dbReference>
<dbReference type="SUPFAM" id="SSF52172">
    <property type="entry name" value="CheY-like"/>
    <property type="match status" value="1"/>
</dbReference>
<feature type="compositionally biased region" description="Gly residues" evidence="6">
    <location>
        <begin position="173"/>
        <end position="186"/>
    </location>
</feature>
<dbReference type="PROSITE" id="PS50043">
    <property type="entry name" value="HTH_LUXR_2"/>
    <property type="match status" value="1"/>
</dbReference>
<dbReference type="EMBL" id="BONW01000023">
    <property type="protein sequence ID" value="GIG90106.1"/>
    <property type="molecule type" value="Genomic_DNA"/>
</dbReference>
<dbReference type="SMART" id="SM00448">
    <property type="entry name" value="REC"/>
    <property type="match status" value="1"/>
</dbReference>
<evidence type="ECO:0000256" key="5">
    <source>
        <dbReference type="PROSITE-ProRule" id="PRU00169"/>
    </source>
</evidence>
<dbReference type="Proteomes" id="UP000646749">
    <property type="component" value="Unassembled WGS sequence"/>
</dbReference>
<dbReference type="InterPro" id="IPR058245">
    <property type="entry name" value="NreC/VraR/RcsB-like_REC"/>
</dbReference>
<evidence type="ECO:0000313" key="9">
    <source>
        <dbReference type="EMBL" id="GIG90106.1"/>
    </source>
</evidence>
<sequence length="284" mass="28899">MAGGGPAPSVAGGGPAPRVLIVDDQALVRTGFRLILTARGLDVVGEAADGVEAVAAAHELRPDVVLLDIRMPNMDGLQAARRILAQSPACRVIMLTTFDLDRYVYAALAAGASGFLLKDVTPEHLAAAVRLVGTGDALLSPSITRRLVERFAVANPGRGAAGGPDRDRAGAPTRGGTGAGASGRDGAGAAVSGRGGAGGVGAGRSSVPAGRHRELAVLTPREREVLTLLGRGLSNTELAHRLTLSEATVKTHVARIFAKLDLRDRAQAVVLAYETGLVAPGDPA</sequence>
<keyword evidence="1 5" id="KW-0597">Phosphoprotein</keyword>
<evidence type="ECO:0000256" key="2">
    <source>
        <dbReference type="ARBA" id="ARBA00023015"/>
    </source>
</evidence>
<feature type="modified residue" description="4-aspartylphosphate" evidence="5">
    <location>
        <position position="68"/>
    </location>
</feature>
<dbReference type="InterPro" id="IPR039420">
    <property type="entry name" value="WalR-like"/>
</dbReference>
<evidence type="ECO:0000313" key="10">
    <source>
        <dbReference type="Proteomes" id="UP000646749"/>
    </source>
</evidence>
<evidence type="ECO:0000256" key="1">
    <source>
        <dbReference type="ARBA" id="ARBA00022553"/>
    </source>
</evidence>
<keyword evidence="10" id="KW-1185">Reference proteome</keyword>
<dbReference type="InterPro" id="IPR011006">
    <property type="entry name" value="CheY-like_superfamily"/>
</dbReference>
<dbReference type="GO" id="GO:0003677">
    <property type="term" value="F:DNA binding"/>
    <property type="evidence" value="ECO:0007669"/>
    <property type="project" value="UniProtKB-KW"/>
</dbReference>
<evidence type="ECO:0000256" key="4">
    <source>
        <dbReference type="ARBA" id="ARBA00023163"/>
    </source>
</evidence>
<dbReference type="PRINTS" id="PR00038">
    <property type="entry name" value="HTHLUXR"/>
</dbReference>
<dbReference type="CDD" id="cd17535">
    <property type="entry name" value="REC_NarL-like"/>
    <property type="match status" value="1"/>
</dbReference>
<organism evidence="9 10">
    <name type="scientific">Plantactinospora endophytica</name>
    <dbReference type="NCBI Taxonomy" id="673535"/>
    <lineage>
        <taxon>Bacteria</taxon>
        <taxon>Bacillati</taxon>
        <taxon>Actinomycetota</taxon>
        <taxon>Actinomycetes</taxon>
        <taxon>Micromonosporales</taxon>
        <taxon>Micromonosporaceae</taxon>
        <taxon>Plantactinospora</taxon>
    </lineage>
</organism>
<dbReference type="PANTHER" id="PTHR43214">
    <property type="entry name" value="TWO-COMPONENT RESPONSE REGULATOR"/>
    <property type="match status" value="1"/>
</dbReference>
<dbReference type="Pfam" id="PF00072">
    <property type="entry name" value="Response_reg"/>
    <property type="match status" value="1"/>
</dbReference>
<dbReference type="Gene3D" id="3.40.50.2300">
    <property type="match status" value="1"/>
</dbReference>
<gene>
    <name evidence="9" type="ORF">Pen02_50420</name>
</gene>
<keyword evidence="3 9" id="KW-0238">DNA-binding</keyword>
<proteinExistence type="predicted"/>
<dbReference type="InterPro" id="IPR036388">
    <property type="entry name" value="WH-like_DNA-bd_sf"/>
</dbReference>
<dbReference type="PROSITE" id="PS50110">
    <property type="entry name" value="RESPONSE_REGULATORY"/>
    <property type="match status" value="1"/>
</dbReference>
<feature type="compositionally biased region" description="Gly residues" evidence="6">
    <location>
        <begin position="193"/>
        <end position="202"/>
    </location>
</feature>
<dbReference type="SUPFAM" id="SSF46894">
    <property type="entry name" value="C-terminal effector domain of the bipartite response regulators"/>
    <property type="match status" value="1"/>
</dbReference>
<feature type="region of interest" description="Disordered" evidence="6">
    <location>
        <begin position="155"/>
        <end position="207"/>
    </location>
</feature>
<evidence type="ECO:0000256" key="3">
    <source>
        <dbReference type="ARBA" id="ARBA00023125"/>
    </source>
</evidence>
<dbReference type="CDD" id="cd06170">
    <property type="entry name" value="LuxR_C_like"/>
    <property type="match status" value="1"/>
</dbReference>
<dbReference type="InterPro" id="IPR000792">
    <property type="entry name" value="Tscrpt_reg_LuxR_C"/>
</dbReference>
<accession>A0ABQ4E708</accession>
<keyword evidence="4" id="KW-0804">Transcription</keyword>
<dbReference type="SMART" id="SM00421">
    <property type="entry name" value="HTH_LUXR"/>
    <property type="match status" value="1"/>
</dbReference>
<reference evidence="9 10" key="1">
    <citation type="submission" date="2021-01" db="EMBL/GenBank/DDBJ databases">
        <title>Whole genome shotgun sequence of Plantactinospora endophytica NBRC 110450.</title>
        <authorList>
            <person name="Komaki H."/>
            <person name="Tamura T."/>
        </authorList>
    </citation>
    <scope>NUCLEOTIDE SEQUENCE [LARGE SCALE GENOMIC DNA]</scope>
    <source>
        <strain evidence="9 10">NBRC 110450</strain>
    </source>
</reference>
<comment type="caution">
    <text evidence="9">The sequence shown here is derived from an EMBL/GenBank/DDBJ whole genome shotgun (WGS) entry which is preliminary data.</text>
</comment>
<dbReference type="InterPro" id="IPR016032">
    <property type="entry name" value="Sig_transdc_resp-reg_C-effctor"/>
</dbReference>
<evidence type="ECO:0000259" key="8">
    <source>
        <dbReference type="PROSITE" id="PS50110"/>
    </source>
</evidence>
<evidence type="ECO:0000259" key="7">
    <source>
        <dbReference type="PROSITE" id="PS50043"/>
    </source>
</evidence>